<evidence type="ECO:0000256" key="2">
    <source>
        <dbReference type="ARBA" id="ARBA00010363"/>
    </source>
</evidence>
<evidence type="ECO:0000256" key="4">
    <source>
        <dbReference type="ARBA" id="ARBA00022723"/>
    </source>
</evidence>
<evidence type="ECO:0000256" key="3">
    <source>
        <dbReference type="ARBA" id="ARBA00012081"/>
    </source>
</evidence>
<feature type="active site" description="Proton donor/acceptor" evidence="7">
    <location>
        <position position="344"/>
    </location>
</feature>
<feature type="binding site" evidence="8">
    <location>
        <position position="298"/>
    </location>
    <ligand>
        <name>Zn(2+)</name>
        <dbReference type="ChEBI" id="CHEBI:29105"/>
        <note>ligand shared between dimeric partners</note>
    </ligand>
</feature>
<evidence type="ECO:0000256" key="8">
    <source>
        <dbReference type="PIRSR" id="PIRSR604361-3"/>
    </source>
</evidence>
<comment type="catalytic activity">
    <reaction evidence="9">
        <text>(R)-S-lactoylglutathione = methylglyoxal + glutathione</text>
        <dbReference type="Rhea" id="RHEA:19069"/>
        <dbReference type="ChEBI" id="CHEBI:17158"/>
        <dbReference type="ChEBI" id="CHEBI:57474"/>
        <dbReference type="ChEBI" id="CHEBI:57925"/>
        <dbReference type="EC" id="4.4.1.5"/>
    </reaction>
</comment>
<evidence type="ECO:0000256" key="6">
    <source>
        <dbReference type="ARBA" id="ARBA00023239"/>
    </source>
</evidence>
<comment type="similarity">
    <text evidence="2 9">Belongs to the glyoxalase I family.</text>
</comment>
<comment type="caution">
    <text evidence="11">The sequence shown here is derived from an EMBL/GenBank/DDBJ whole genome shotgun (WGS) entry which is preliminary data.</text>
</comment>
<feature type="binding site" evidence="8">
    <location>
        <position position="271"/>
    </location>
    <ligand>
        <name>Zn(2+)</name>
        <dbReference type="ChEBI" id="CHEBI:29105"/>
        <note>ligand shared between dimeric partners</note>
    </ligand>
</feature>
<feature type="domain" description="VOC" evidence="10">
    <location>
        <begin position="47"/>
        <end position="188"/>
    </location>
</feature>
<sequence length="357" mass="40875">MFANRSLPLLRSFSLEVLAPQRSIVQATGTGTYRSLATMASDPSTYKLNHTMLRVKDPKRSVEFYEYLGLSQIQQLDFPENKFSLYFLAYNGPSSLQGDRHWTDRNGVVELTHNYGTESDPNYSVVNGNTEPYRGFGHLAVSVDNIEVACKRLEDAGYAFQKKLTDGRMRNIAFVKDPDGYWVEIIRRRDEDFATATTDPSTYRLNHTMLRVKSAETSLKFYQEVMGMTLVRTSENKNAGFNLYFLAYPKSNPQLQEDAGNPVAEWEGILELTWNYGTEKQEGDVYHNGNTEPQGFGHICISVDDLNAACDRFEGLNVNWKKRLTDGRMRNVAFILDPDNYWIEVIQNETLKRTSNW</sequence>
<keyword evidence="6 9" id="KW-0456">Lyase</keyword>
<accession>A0A1E3B9B2</accession>
<dbReference type="VEuPathDB" id="FungiDB:SI65_07143"/>
<dbReference type="PROSITE" id="PS00935">
    <property type="entry name" value="GLYOXALASE_I_2"/>
    <property type="match status" value="1"/>
</dbReference>
<dbReference type="Proteomes" id="UP000094569">
    <property type="component" value="Unassembled WGS sequence"/>
</dbReference>
<feature type="binding site" evidence="8">
    <location>
        <position position="344"/>
    </location>
    <ligand>
        <name>Zn(2+)</name>
        <dbReference type="ChEBI" id="CHEBI:29105"/>
        <note>ligand shared between dimeric partners</note>
    </ligand>
</feature>
<dbReference type="PANTHER" id="PTHR10374">
    <property type="entry name" value="LACTOYLGLUTATHIONE LYASE GLYOXALASE I"/>
    <property type="match status" value="1"/>
</dbReference>
<keyword evidence="12" id="KW-1185">Reference proteome</keyword>
<dbReference type="SUPFAM" id="SSF54593">
    <property type="entry name" value="Glyoxalase/Bleomycin resistance protein/Dihydroxybiphenyl dioxygenase"/>
    <property type="match status" value="2"/>
</dbReference>
<dbReference type="CDD" id="cd07233">
    <property type="entry name" value="GlxI_Zn"/>
    <property type="match status" value="2"/>
</dbReference>
<dbReference type="EC" id="4.4.1.5" evidence="3 9"/>
<dbReference type="GO" id="GO:0046872">
    <property type="term" value="F:metal ion binding"/>
    <property type="evidence" value="ECO:0007669"/>
    <property type="project" value="UniProtKB-UniRule"/>
</dbReference>
<dbReference type="UniPathway" id="UPA00619">
    <property type="reaction ID" value="UER00675"/>
</dbReference>
<dbReference type="NCBIfam" id="TIGR00068">
    <property type="entry name" value="glyox_I"/>
    <property type="match status" value="2"/>
</dbReference>
<evidence type="ECO:0000256" key="7">
    <source>
        <dbReference type="PIRSR" id="PIRSR604361-1"/>
    </source>
</evidence>
<comment type="function">
    <text evidence="9">Catalyzes the conversion of hemimercaptal, formed from methylglyoxal and glutathione, to S-lactoylglutathione.</text>
</comment>
<evidence type="ECO:0000259" key="10">
    <source>
        <dbReference type="PROSITE" id="PS51819"/>
    </source>
</evidence>
<keyword evidence="4 8" id="KW-0479">Metal-binding</keyword>
<reference evidence="11 12" key="1">
    <citation type="journal article" date="2016" name="BMC Genomics">
        <title>Comparative genomic and transcriptomic analyses of the Fuzhuan brick tea-fermentation fungus Aspergillus cristatus.</title>
        <authorList>
            <person name="Ge Y."/>
            <person name="Wang Y."/>
            <person name="Liu Y."/>
            <person name="Tan Y."/>
            <person name="Ren X."/>
            <person name="Zhang X."/>
            <person name="Hyde K.D."/>
            <person name="Liu Y."/>
            <person name="Liu Z."/>
        </authorList>
    </citation>
    <scope>NUCLEOTIDE SEQUENCE [LARGE SCALE GENOMIC DNA]</scope>
    <source>
        <strain evidence="11 12">GZAAS20.1005</strain>
    </source>
</reference>
<dbReference type="Gene3D" id="3.10.180.10">
    <property type="entry name" value="2,3-Dihydroxybiphenyl 1,2-Dioxygenase, domain 1"/>
    <property type="match status" value="2"/>
</dbReference>
<evidence type="ECO:0000313" key="11">
    <source>
        <dbReference type="EMBL" id="ODM17468.1"/>
    </source>
</evidence>
<keyword evidence="5 8" id="KW-0862">Zinc</keyword>
<dbReference type="STRING" id="573508.A0A1E3B9B2"/>
<dbReference type="PANTHER" id="PTHR10374:SF30">
    <property type="entry name" value="LACTOYLGLUTATHIONE LYASE"/>
    <property type="match status" value="1"/>
</dbReference>
<evidence type="ECO:0000256" key="9">
    <source>
        <dbReference type="RuleBase" id="RU361179"/>
    </source>
</evidence>
<dbReference type="Pfam" id="PF00903">
    <property type="entry name" value="Glyoxalase"/>
    <property type="match status" value="2"/>
</dbReference>
<comment type="pathway">
    <text evidence="1 9">Secondary metabolite metabolism; methylglyoxal degradation; (R)-lactate from methylglyoxal: step 1/2.</text>
</comment>
<comment type="cofactor">
    <cofactor evidence="8">
        <name>Zn(2+)</name>
        <dbReference type="ChEBI" id="CHEBI:29105"/>
    </cofactor>
    <text evidence="8">Binds 1 zinc ion per subunit. In the homodimer, two zinc ions are bound between subunits.</text>
</comment>
<gene>
    <name evidence="11" type="ORF">SI65_07143</name>
</gene>
<dbReference type="InterPro" id="IPR018146">
    <property type="entry name" value="Glyoxalase_1_CS"/>
</dbReference>
<proteinExistence type="inferred from homology"/>
<dbReference type="PROSITE" id="PS00934">
    <property type="entry name" value="GLYOXALASE_I_1"/>
    <property type="match status" value="2"/>
</dbReference>
<dbReference type="PROSITE" id="PS51819">
    <property type="entry name" value="VOC"/>
    <property type="match status" value="2"/>
</dbReference>
<dbReference type="InterPro" id="IPR037523">
    <property type="entry name" value="VOC_core"/>
</dbReference>
<dbReference type="AlphaFoldDB" id="A0A1E3B9B2"/>
<feature type="domain" description="VOC" evidence="10">
    <location>
        <begin position="204"/>
        <end position="348"/>
    </location>
</feature>
<evidence type="ECO:0000256" key="5">
    <source>
        <dbReference type="ARBA" id="ARBA00022833"/>
    </source>
</evidence>
<organism evidence="11 12">
    <name type="scientific">Aspergillus cristatus</name>
    <name type="common">Chinese Fuzhuan brick tea-fermentation fungus</name>
    <name type="synonym">Eurotium cristatum</name>
    <dbReference type="NCBI Taxonomy" id="573508"/>
    <lineage>
        <taxon>Eukaryota</taxon>
        <taxon>Fungi</taxon>
        <taxon>Dikarya</taxon>
        <taxon>Ascomycota</taxon>
        <taxon>Pezizomycotina</taxon>
        <taxon>Eurotiomycetes</taxon>
        <taxon>Eurotiomycetidae</taxon>
        <taxon>Eurotiales</taxon>
        <taxon>Aspergillaceae</taxon>
        <taxon>Aspergillus</taxon>
        <taxon>Aspergillus subgen. Aspergillus</taxon>
    </lineage>
</organism>
<dbReference type="InterPro" id="IPR004361">
    <property type="entry name" value="Glyoxalase_1"/>
</dbReference>
<dbReference type="GO" id="GO:0004462">
    <property type="term" value="F:lactoylglutathione lyase activity"/>
    <property type="evidence" value="ECO:0007669"/>
    <property type="project" value="UniProtKB-UniRule"/>
</dbReference>
<evidence type="ECO:0000256" key="1">
    <source>
        <dbReference type="ARBA" id="ARBA00005008"/>
    </source>
</evidence>
<dbReference type="InterPro" id="IPR004360">
    <property type="entry name" value="Glyas_Fos-R_dOase_dom"/>
</dbReference>
<dbReference type="OrthoDB" id="16820at2759"/>
<dbReference type="InterPro" id="IPR029068">
    <property type="entry name" value="Glyas_Bleomycin-R_OHBP_Dase"/>
</dbReference>
<evidence type="ECO:0000313" key="12">
    <source>
        <dbReference type="Proteomes" id="UP000094569"/>
    </source>
</evidence>
<dbReference type="EMBL" id="JXNT01000008">
    <property type="protein sequence ID" value="ODM17468.1"/>
    <property type="molecule type" value="Genomic_DNA"/>
</dbReference>
<name>A0A1E3B9B2_ASPCR</name>
<protein>
    <recommendedName>
        <fullName evidence="3 9">Lactoylglutathione lyase</fullName>
        <ecNumber evidence="3 9">4.4.1.5</ecNumber>
    </recommendedName>
    <alternativeName>
        <fullName evidence="9">Glyoxalase I</fullName>
    </alternativeName>
</protein>